<name>A0A5C2SEX7_9APHY</name>
<gene>
    <name evidence="1" type="ORF">L227DRAFT_524311</name>
</gene>
<evidence type="ECO:0008006" key="3">
    <source>
        <dbReference type="Google" id="ProtNLM"/>
    </source>
</evidence>
<evidence type="ECO:0000313" key="2">
    <source>
        <dbReference type="Proteomes" id="UP000313359"/>
    </source>
</evidence>
<dbReference type="Proteomes" id="UP000313359">
    <property type="component" value="Unassembled WGS sequence"/>
</dbReference>
<dbReference type="InterPro" id="IPR036412">
    <property type="entry name" value="HAD-like_sf"/>
</dbReference>
<dbReference type="AlphaFoldDB" id="A0A5C2SEX7"/>
<dbReference type="InterPro" id="IPR023214">
    <property type="entry name" value="HAD_sf"/>
</dbReference>
<protein>
    <recommendedName>
        <fullName evidence="3">HAD-like protein</fullName>
    </recommendedName>
</protein>
<evidence type="ECO:0000313" key="1">
    <source>
        <dbReference type="EMBL" id="RPD61807.1"/>
    </source>
</evidence>
<proteinExistence type="predicted"/>
<feature type="non-terminal residue" evidence="1">
    <location>
        <position position="1"/>
    </location>
</feature>
<reference evidence="1" key="1">
    <citation type="journal article" date="2018" name="Genome Biol. Evol.">
        <title>Genomics and development of Lentinus tigrinus, a white-rot wood-decaying mushroom with dimorphic fruiting bodies.</title>
        <authorList>
            <person name="Wu B."/>
            <person name="Xu Z."/>
            <person name="Knudson A."/>
            <person name="Carlson A."/>
            <person name="Chen N."/>
            <person name="Kovaka S."/>
            <person name="LaButti K."/>
            <person name="Lipzen A."/>
            <person name="Pennachio C."/>
            <person name="Riley R."/>
            <person name="Schakwitz W."/>
            <person name="Umezawa K."/>
            <person name="Ohm R.A."/>
            <person name="Grigoriev I.V."/>
            <person name="Nagy L.G."/>
            <person name="Gibbons J."/>
            <person name="Hibbett D."/>
        </authorList>
    </citation>
    <scope>NUCLEOTIDE SEQUENCE [LARGE SCALE GENOMIC DNA]</scope>
    <source>
        <strain evidence="1">ALCF2SS1-6</strain>
    </source>
</reference>
<dbReference type="EMBL" id="ML122261">
    <property type="protein sequence ID" value="RPD61807.1"/>
    <property type="molecule type" value="Genomic_DNA"/>
</dbReference>
<dbReference type="SUPFAM" id="SSF56784">
    <property type="entry name" value="HAD-like"/>
    <property type="match status" value="1"/>
</dbReference>
<dbReference type="OrthoDB" id="2689908at2759"/>
<dbReference type="Gene3D" id="3.40.50.1000">
    <property type="entry name" value="HAD superfamily/HAD-like"/>
    <property type="match status" value="1"/>
</dbReference>
<organism evidence="1 2">
    <name type="scientific">Lentinus tigrinus ALCF2SS1-6</name>
    <dbReference type="NCBI Taxonomy" id="1328759"/>
    <lineage>
        <taxon>Eukaryota</taxon>
        <taxon>Fungi</taxon>
        <taxon>Dikarya</taxon>
        <taxon>Basidiomycota</taxon>
        <taxon>Agaricomycotina</taxon>
        <taxon>Agaricomycetes</taxon>
        <taxon>Polyporales</taxon>
        <taxon>Polyporaceae</taxon>
        <taxon>Lentinus</taxon>
    </lineage>
</organism>
<keyword evidence="2" id="KW-1185">Reference proteome</keyword>
<sequence length="598" mass="66848">MSHSLLPAKFDPAGSAYWLPKSGRLAASRLPIEPFWGLRTCFTDDERDNLSPPWLFAISSYPSPYPVENASFTLGPRIISKTGAVVSTDADILTTTPIPTKEERASWPLYLHILPALRLNTMRCSLFDQLYYTLTEDSLRAFNDGVGRCLKSAKEKQREILAAPHDIWEVKKGWFARKENPDTGAYMFGGPPPDPQKYVFNFDFDAEPKLPSFEGPSNVYDELMLYNQLCKDYQWRGVDLAIEWVREMRANTRRGWMKNPDTLVTTLPTEVCLDDDSRKRAMELAALDNPHARITAVLDERDAQRLEQAGEPHSPSGWSDSSDSSVKFLPRRFPHLPFSYPVVPFGPTKVVAFDIFGTILDRQDTLNVALGPWYAYSPVRSTTSLGLVVDRFLTLEALAARDAETLGTPTSFATCARSALINLARELGFNVDVRSAVFIETLKCILSPKPYPDVEAAITWLKQRGYTLVCLPTHSPTTMQQLRPLFPPAFADSNAVHMWTEHISAHFVARYPFFMTSKFQSFCESLVKETLQPSEILVVSSGIGRVLHAAVNAGHATAFVRRPWNLEGCVDFVVGDDEGSCPVPSLVVSGLMDLIARL</sequence>
<accession>A0A5C2SEX7</accession>
<dbReference type="Gene3D" id="1.10.150.750">
    <property type="match status" value="1"/>
</dbReference>